<dbReference type="PROSITE" id="PS50157">
    <property type="entry name" value="ZINC_FINGER_C2H2_2"/>
    <property type="match status" value="1"/>
</dbReference>
<dbReference type="GO" id="GO:0008270">
    <property type="term" value="F:zinc ion binding"/>
    <property type="evidence" value="ECO:0007669"/>
    <property type="project" value="UniProtKB-KW"/>
</dbReference>
<feature type="region of interest" description="Disordered" evidence="2">
    <location>
        <begin position="2040"/>
        <end position="2106"/>
    </location>
</feature>
<dbReference type="PANTHER" id="PTHR21020:SF0">
    <property type="entry name" value="ZINC FINGER PROTEIN 800"/>
    <property type="match status" value="1"/>
</dbReference>
<feature type="region of interest" description="Disordered" evidence="2">
    <location>
        <begin position="695"/>
        <end position="828"/>
    </location>
</feature>
<feature type="compositionally biased region" description="Basic and acidic residues" evidence="2">
    <location>
        <begin position="2073"/>
        <end position="2087"/>
    </location>
</feature>
<feature type="region of interest" description="Disordered" evidence="2">
    <location>
        <begin position="551"/>
        <end position="653"/>
    </location>
</feature>
<feature type="region of interest" description="Disordered" evidence="2">
    <location>
        <begin position="1429"/>
        <end position="1466"/>
    </location>
</feature>
<evidence type="ECO:0000259" key="3">
    <source>
        <dbReference type="PROSITE" id="PS50157"/>
    </source>
</evidence>
<feature type="compositionally biased region" description="Basic and acidic residues" evidence="2">
    <location>
        <begin position="1755"/>
        <end position="1767"/>
    </location>
</feature>
<feature type="compositionally biased region" description="Polar residues" evidence="2">
    <location>
        <begin position="786"/>
        <end position="798"/>
    </location>
</feature>
<evidence type="ECO:0000256" key="1">
    <source>
        <dbReference type="PROSITE-ProRule" id="PRU00042"/>
    </source>
</evidence>
<dbReference type="InterPro" id="IPR039149">
    <property type="entry name" value="ZNF800"/>
</dbReference>
<proteinExistence type="predicted"/>
<organism evidence="4 5">
    <name type="scientific">Petrolisthes cinctipes</name>
    <name type="common">Flat porcelain crab</name>
    <dbReference type="NCBI Taxonomy" id="88211"/>
    <lineage>
        <taxon>Eukaryota</taxon>
        <taxon>Metazoa</taxon>
        <taxon>Ecdysozoa</taxon>
        <taxon>Arthropoda</taxon>
        <taxon>Crustacea</taxon>
        <taxon>Multicrustacea</taxon>
        <taxon>Malacostraca</taxon>
        <taxon>Eumalacostraca</taxon>
        <taxon>Eucarida</taxon>
        <taxon>Decapoda</taxon>
        <taxon>Pleocyemata</taxon>
        <taxon>Anomura</taxon>
        <taxon>Galatheoidea</taxon>
        <taxon>Porcellanidae</taxon>
        <taxon>Petrolisthes</taxon>
    </lineage>
</organism>
<feature type="compositionally biased region" description="Basic and acidic residues" evidence="2">
    <location>
        <begin position="1093"/>
        <end position="1106"/>
    </location>
</feature>
<feature type="compositionally biased region" description="Low complexity" evidence="2">
    <location>
        <begin position="107"/>
        <end position="135"/>
    </location>
</feature>
<feature type="region of interest" description="Disordered" evidence="2">
    <location>
        <begin position="2191"/>
        <end position="2214"/>
    </location>
</feature>
<feature type="compositionally biased region" description="Polar residues" evidence="2">
    <location>
        <begin position="1623"/>
        <end position="1655"/>
    </location>
</feature>
<accession>A0AAE1BTC1</accession>
<feature type="compositionally biased region" description="Polar residues" evidence="2">
    <location>
        <begin position="919"/>
        <end position="928"/>
    </location>
</feature>
<feature type="region of interest" description="Disordered" evidence="2">
    <location>
        <begin position="300"/>
        <end position="358"/>
    </location>
</feature>
<dbReference type="PANTHER" id="PTHR21020">
    <property type="entry name" value="ZINC FINGER PROTEIN 800"/>
    <property type="match status" value="1"/>
</dbReference>
<dbReference type="EMBL" id="JAWQEG010005852">
    <property type="protein sequence ID" value="KAK3856538.1"/>
    <property type="molecule type" value="Genomic_DNA"/>
</dbReference>
<feature type="compositionally biased region" description="Basic residues" evidence="2">
    <location>
        <begin position="551"/>
        <end position="561"/>
    </location>
</feature>
<dbReference type="SMART" id="SM00355">
    <property type="entry name" value="ZnF_C2H2"/>
    <property type="match status" value="4"/>
</dbReference>
<protein>
    <recommendedName>
        <fullName evidence="3">C2H2-type domain-containing protein</fullName>
    </recommendedName>
</protein>
<feature type="region of interest" description="Disordered" evidence="2">
    <location>
        <begin position="89"/>
        <end position="199"/>
    </location>
</feature>
<feature type="region of interest" description="Disordered" evidence="2">
    <location>
        <begin position="1726"/>
        <end position="1792"/>
    </location>
</feature>
<feature type="compositionally biased region" description="Acidic residues" evidence="2">
    <location>
        <begin position="582"/>
        <end position="608"/>
    </location>
</feature>
<dbReference type="Gene3D" id="3.30.160.60">
    <property type="entry name" value="Classic Zinc Finger"/>
    <property type="match status" value="1"/>
</dbReference>
<feature type="region of interest" description="Disordered" evidence="2">
    <location>
        <begin position="2251"/>
        <end position="2275"/>
    </location>
</feature>
<keyword evidence="5" id="KW-1185">Reference proteome</keyword>
<feature type="region of interest" description="Disordered" evidence="2">
    <location>
        <begin position="987"/>
        <end position="1106"/>
    </location>
</feature>
<evidence type="ECO:0000313" key="4">
    <source>
        <dbReference type="EMBL" id="KAK3856538.1"/>
    </source>
</evidence>
<keyword evidence="1" id="KW-0479">Metal-binding</keyword>
<dbReference type="PROSITE" id="PS00028">
    <property type="entry name" value="ZINC_FINGER_C2H2_1"/>
    <property type="match status" value="3"/>
</dbReference>
<feature type="compositionally biased region" description="Basic and acidic residues" evidence="2">
    <location>
        <begin position="568"/>
        <end position="581"/>
    </location>
</feature>
<feature type="region of interest" description="Disordered" evidence="2">
    <location>
        <begin position="1341"/>
        <end position="1388"/>
    </location>
</feature>
<feature type="compositionally biased region" description="Polar residues" evidence="2">
    <location>
        <begin position="1768"/>
        <end position="1788"/>
    </location>
</feature>
<dbReference type="Gene3D" id="1.10.10.60">
    <property type="entry name" value="Homeodomain-like"/>
    <property type="match status" value="1"/>
</dbReference>
<feature type="compositionally biased region" description="Polar residues" evidence="2">
    <location>
        <begin position="810"/>
        <end position="828"/>
    </location>
</feature>
<feature type="compositionally biased region" description="Pro residues" evidence="2">
    <location>
        <begin position="325"/>
        <end position="346"/>
    </location>
</feature>
<feature type="region of interest" description="Disordered" evidence="2">
    <location>
        <begin position="1612"/>
        <end position="1655"/>
    </location>
</feature>
<gene>
    <name evidence="4" type="ORF">Pcinc_037147</name>
</gene>
<reference evidence="4" key="1">
    <citation type="submission" date="2023-10" db="EMBL/GenBank/DDBJ databases">
        <title>Genome assemblies of two species of porcelain crab, Petrolisthes cinctipes and Petrolisthes manimaculis (Anomura: Porcellanidae).</title>
        <authorList>
            <person name="Angst P."/>
        </authorList>
    </citation>
    <scope>NUCLEOTIDE SEQUENCE</scope>
    <source>
        <strain evidence="4">PB745_01</strain>
        <tissue evidence="4">Gill</tissue>
    </source>
</reference>
<feature type="compositionally biased region" description="Basic and acidic residues" evidence="2">
    <location>
        <begin position="1146"/>
        <end position="1219"/>
    </location>
</feature>
<feature type="compositionally biased region" description="Polar residues" evidence="2">
    <location>
        <begin position="2191"/>
        <end position="2205"/>
    </location>
</feature>
<feature type="compositionally biased region" description="Basic and acidic residues" evidence="2">
    <location>
        <begin position="2304"/>
        <end position="2327"/>
    </location>
</feature>
<feature type="compositionally biased region" description="Polar residues" evidence="2">
    <location>
        <begin position="136"/>
        <end position="148"/>
    </location>
</feature>
<feature type="region of interest" description="Disordered" evidence="2">
    <location>
        <begin position="1146"/>
        <end position="1247"/>
    </location>
</feature>
<feature type="compositionally biased region" description="Polar residues" evidence="2">
    <location>
        <begin position="2092"/>
        <end position="2102"/>
    </location>
</feature>
<feature type="compositionally biased region" description="Basic and acidic residues" evidence="2">
    <location>
        <begin position="1979"/>
        <end position="1999"/>
    </location>
</feature>
<feature type="compositionally biased region" description="Polar residues" evidence="2">
    <location>
        <begin position="184"/>
        <end position="199"/>
    </location>
</feature>
<feature type="compositionally biased region" description="Low complexity" evidence="2">
    <location>
        <begin position="149"/>
        <end position="176"/>
    </location>
</feature>
<dbReference type="InterPro" id="IPR013087">
    <property type="entry name" value="Znf_C2H2_type"/>
</dbReference>
<feature type="compositionally biased region" description="Basic and acidic residues" evidence="2">
    <location>
        <begin position="1007"/>
        <end position="1046"/>
    </location>
</feature>
<feature type="compositionally biased region" description="Polar residues" evidence="2">
    <location>
        <begin position="2040"/>
        <end position="2060"/>
    </location>
</feature>
<feature type="compositionally biased region" description="Basic and acidic residues" evidence="2">
    <location>
        <begin position="1058"/>
        <end position="1085"/>
    </location>
</feature>
<feature type="region of interest" description="Disordered" evidence="2">
    <location>
        <begin position="2303"/>
        <end position="2332"/>
    </location>
</feature>
<keyword evidence="1" id="KW-0863">Zinc-finger</keyword>
<feature type="compositionally biased region" description="Basic and acidic residues" evidence="2">
    <location>
        <begin position="1377"/>
        <end position="1388"/>
    </location>
</feature>
<dbReference type="InterPro" id="IPR036236">
    <property type="entry name" value="Znf_C2H2_sf"/>
</dbReference>
<feature type="compositionally biased region" description="Basic and acidic residues" evidence="2">
    <location>
        <begin position="904"/>
        <end position="917"/>
    </location>
</feature>
<comment type="caution">
    <text evidence="4">The sequence shown here is derived from an EMBL/GenBank/DDBJ whole genome shotgun (WGS) entry which is preliminary data.</text>
</comment>
<feature type="region of interest" description="Disordered" evidence="2">
    <location>
        <begin position="904"/>
        <end position="928"/>
    </location>
</feature>
<dbReference type="Proteomes" id="UP001286313">
    <property type="component" value="Unassembled WGS sequence"/>
</dbReference>
<feature type="compositionally biased region" description="Polar residues" evidence="2">
    <location>
        <begin position="1447"/>
        <end position="1459"/>
    </location>
</feature>
<feature type="compositionally biased region" description="Polar residues" evidence="2">
    <location>
        <begin position="620"/>
        <end position="643"/>
    </location>
</feature>
<keyword evidence="1" id="KW-0862">Zinc</keyword>
<feature type="region of interest" description="Disordered" evidence="2">
    <location>
        <begin position="1979"/>
        <end position="2010"/>
    </location>
</feature>
<feature type="compositionally biased region" description="Pro residues" evidence="2">
    <location>
        <begin position="303"/>
        <end position="318"/>
    </location>
</feature>
<evidence type="ECO:0000313" key="5">
    <source>
        <dbReference type="Proteomes" id="UP001286313"/>
    </source>
</evidence>
<feature type="domain" description="C2H2-type" evidence="3">
    <location>
        <begin position="486"/>
        <end position="513"/>
    </location>
</feature>
<evidence type="ECO:0000256" key="2">
    <source>
        <dbReference type="SAM" id="MobiDB-lite"/>
    </source>
</evidence>
<sequence length="2411" mass="265836">MIELVVFTYLVPGRTRLEYLQSAGNMTEASKKITYTSEFKLKVLDYYFKNGGDENFGLKKKTASHFNINKKTINRLLNNPDMVKRARKLVAKRIPPASVRTVAKPRPSTTKPPVKGSSKSSTGSRVGTSGSARSTNISSKLTNTMGQNSASSATSKAPTSSVSTNKSSGSSSAKSGSGVGSGAQTTTKSGTSKSRCTNQEVLELPEDPDYSLLKRSISASSNGVANIAKVLVSGTDEVRKMLLNECDMILECKVCRNLFRSLVNFLAHKRIYCQDEYASVRTLFHKDPVQGITTQSQTVIVEPTPPPEPPDWQPPPINPTSNPSQPNPSQPNPSQPNPSQPNPSQPNPSGSSQADPVSKTGIDSIAEMLASRKQQLSHATHTGSSQYYKRLEETNQVRNRLSQECSVVLEDISGVTSAQYQTFTPPTASTTPSVPITTMLDQVAQYSAGVTVAIDENGEVTKTARGDVTSMTLDDPASPSNLAEDLLCRLCNTRFATQKTLSVHQRSHHGLERCVYVCPICHTPFLSMWAVVKHLQRSHKKTKHQIERLRKVIRKNAHKKVVLPPGSGKKEGERKDGKGPDGDEEDEELEEEEGEDNEEEEMEEEENTNCEPTKMEVENKPSTTQKLLHSPAQSHQKSTTPIKSPTKGWRSKDGVRWSCNVCRKMFMSRAASLAHVATHIICDFEPRAELVSMETETAIDETSEKPQEESEQETTSSDSGNENPRTNRDRESDWEEEAGENQSFLFLTPPRKTKRKDPNSVQRISVEDEAGEGTSRECVENESEGSKASQAVKGTSGSDGIAKLDKSGNVDKTPQSSTVPPMGVSETQNVTSGLSLTNISKVLKNKVDCFASASVTGVTESLDATSSSSQKYDHNQVIKKKVDVRGSVTADSWHKKISKWVTDEVSRKTTSHSKPEENLTGTPTRVSGDSNFNSDDMEGELFPVLNPLFTCLETRYSSVSTKSPMASRSEADVHQSATELRLFEDCGDEESPDQVEAGTSQGCSSKGECRSDETDVKMESERKESEQQRSYKREKGSGKRYEEQKVFKGKKRKASNTEQKEERETPSEKNKNTECEKRNKKKYCDENVDIDDNSEKEGRNAESWNKEIDIKNKGKEKHCEEEEKDVVYKRNVVEIGDSNIKDETRMEFGKAREIEKNCETPETRMKHSENEGNGKEGERKGRTPTENAEVKEVDKCEKKEKKVTCKNKKEERHSDNETRLDDDDDEDSSTISSLENPHRKHGSSLVECGKTGTCENVGKCRENTGEQLASEFSKGNFKISGNSGCEMGNKQSQSQLLADTSAGVLELSCQSKGPAESTNNECAPSVIGTLEKVLSTKSGTVKNDDIDGKLTEDNITRDSQGQEDISGVHEQIFSKGTNEKSKEVKNEGEMDNLRFQEVEVKFKIEEQESVILPTDFEFKEVTVSEEFIDDESKDVKEEPISPGKGKTITSPPISSLQESGKSDQSRKEYIFKETEASVCQSSSNAQTKEDKNLGQLSIVPSTRFPLLSVDDMEYFQSLVGEVSKVKVPTTQQSKDATHSNPMLMTSPGTLPTHQTTWTPSYHTSDIGSVSPDLKKISFVSEKDAITTKKPMKLPQSTCITGLLPKFAMKPCPDSGHNLPSPADASQKTVSGDVRTNSSTAVQQSHPASQTSVPYMSTEKQLLKSLSIIEQENVSQSQLLTRDTSIPSQGNNKQQNVVVTQNISSSVDGVSKSQFLPDCTSLHSVVKNKNSSHVDTKAPNPILKDVSGSPSTKQDSSSEGKLEEKSEETTPNFPLNQSQTKQLPTSAADDSSVETCVRDYGTNPTYIDMNTKVTESVSEISALPIQAKAGNIKTYSLCSKGSTTKSYSVHMPLVQETSKEAVYSSNEIKPILGALKTSKQGKSFSLKQGECSTTFVNKVCVSGTSGSNSECERNIEVNVDDDISTSKSVVKTSKRLLLSEVPVESVTEDNQSESTLDVMPFCIQKDVDTQRVSGSEDIHVREAKKSERQTCQRRELKETNKSTGSGSHDEIPSRFKHTEIKLKTVSIRKESATAHISPLSSVSTNTCQGASSTMSSDSQATPLERLGEQSHLQGHKDDRKISNRDTHLRIPSHRSTSQVSRTEVGSIEDEASCSTTLECSYNKTLQKGDIDITKTTPCEEKLSSLFMSIKRPREDRDSGPTEETEVAKRVKMIETATCIKPRVPQKSQKVFQMQKTDESQPCTSFNPEEEKEEDQFTMCTSDKEQDMLRLFTIVKENEQEEEIVTGNTYVTKGKVHSKKSSWEESESSLGINTSTMESIELESDEATTSNSSMDSNRTVILTDPTARDQSHTQPSKDNKVGESSDGLDHTTGNTSMACSTYHTKSKKSAHCPLKKVKSVYYLYRQREGGLDMVAMPSERLEDSIVEENVIDTEDVLHDHTTFGGLSYDYDLH</sequence>
<name>A0AAE1BTC1_PETCI</name>
<dbReference type="SUPFAM" id="SSF57667">
    <property type="entry name" value="beta-beta-alpha zinc fingers"/>
    <property type="match status" value="1"/>
</dbReference>
<feature type="compositionally biased region" description="Basic and acidic residues" evidence="2">
    <location>
        <begin position="1342"/>
        <end position="1356"/>
    </location>
</feature>